<dbReference type="OMA" id="YFFVYSA"/>
<keyword evidence="2" id="KW-1185">Reference proteome</keyword>
<dbReference type="STRING" id="1245528.M3K222"/>
<dbReference type="EMBL" id="AOGT01000983">
    <property type="protein sequence ID" value="EMG48774.1"/>
    <property type="molecule type" value="Genomic_DNA"/>
</dbReference>
<protein>
    <submittedName>
        <fullName evidence="1">Uncharacterized protein</fullName>
    </submittedName>
</protein>
<organism evidence="1 2">
    <name type="scientific">Candida maltosa (strain Xu316)</name>
    <name type="common">Yeast</name>
    <dbReference type="NCBI Taxonomy" id="1245528"/>
    <lineage>
        <taxon>Eukaryota</taxon>
        <taxon>Fungi</taxon>
        <taxon>Dikarya</taxon>
        <taxon>Ascomycota</taxon>
        <taxon>Saccharomycotina</taxon>
        <taxon>Pichiomycetes</taxon>
        <taxon>Debaryomycetaceae</taxon>
        <taxon>Candida/Lodderomyces clade</taxon>
        <taxon>Candida</taxon>
    </lineage>
</organism>
<dbReference type="Gene3D" id="3.40.50.300">
    <property type="entry name" value="P-loop containing nucleotide triphosphate hydrolases"/>
    <property type="match status" value="1"/>
</dbReference>
<proteinExistence type="predicted"/>
<comment type="caution">
    <text evidence="1">The sequence shown here is derived from an EMBL/GenBank/DDBJ whole genome shotgun (WGS) entry which is preliminary data.</text>
</comment>
<sequence>MTSYLKKDTKPVIHDIHTPQNYSNPLRLAFLGGSKSGKTSTISKLKLGNFPDTYYPTHQTNPILFNYNPSQEAQHILKGTIPKTKDIVLSKTLQSHEFTPVNPIYKISNNNQVSRILVEVIDTPSFNPHQVVPFLEASLHSDLGKEILRNLANEPRKPVSTNPLLVASGAGELNGNINGYFLVYSAIASYSPPGYEGVDETLDKDHSFNLLPIIKDALDEAWWFK</sequence>
<name>M3K222_CANMX</name>
<reference evidence="1 2" key="1">
    <citation type="submission" date="2013-02" db="EMBL/GenBank/DDBJ databases">
        <title>Genome sequence of Candida maltosa Xu316, a potential industrial strain for xylitol and ethanol production.</title>
        <authorList>
            <person name="Yu J."/>
            <person name="Wang Q."/>
            <person name="Geng X."/>
            <person name="Bao W."/>
            <person name="He P."/>
            <person name="Cai J."/>
        </authorList>
    </citation>
    <scope>NUCLEOTIDE SEQUENCE [LARGE SCALE GENOMIC DNA]</scope>
    <source>
        <strain evidence="2">Xu316</strain>
    </source>
</reference>
<accession>M3K222</accession>
<gene>
    <name evidence="1" type="ORF">G210_0610</name>
</gene>
<dbReference type="InterPro" id="IPR027417">
    <property type="entry name" value="P-loop_NTPase"/>
</dbReference>
<dbReference type="OrthoDB" id="3995714at2759"/>
<dbReference type="AlphaFoldDB" id="M3K222"/>
<evidence type="ECO:0000313" key="1">
    <source>
        <dbReference type="EMBL" id="EMG48774.1"/>
    </source>
</evidence>
<dbReference type="Proteomes" id="UP000011777">
    <property type="component" value="Unassembled WGS sequence"/>
</dbReference>
<dbReference type="HOGENOM" id="CLU_1229789_0_0_1"/>
<dbReference type="eggNOG" id="ENOG502QVZN">
    <property type="taxonomic scope" value="Eukaryota"/>
</dbReference>
<dbReference type="SUPFAM" id="SSF52540">
    <property type="entry name" value="P-loop containing nucleoside triphosphate hydrolases"/>
    <property type="match status" value="1"/>
</dbReference>
<evidence type="ECO:0000313" key="2">
    <source>
        <dbReference type="Proteomes" id="UP000011777"/>
    </source>
</evidence>